<proteinExistence type="predicted"/>
<protein>
    <submittedName>
        <fullName evidence="2">Uncharacterized protein</fullName>
    </submittedName>
</protein>
<sequence>MGTIRFNKNLPSQTNSTIGHLEDNLSSLFESLVIFEEELSKHTGKAAAALHEKMKDNMEFFSKAGSGLLYFANTVLNFVKAVEAADESTSGPGEGRSRAEFKYTFSENRVEGEIKLTAKSLENATKNFGNTINALEDLLTKFNELLDNVIFDTEFPWEDVDSVWNDGKNQIKKIIAHAEERLKDLTASSETLVTELERVDNLISVQMQRVK</sequence>
<gene>
    <name evidence="2" type="ORF">P9271_11435</name>
</gene>
<reference evidence="2 3" key="1">
    <citation type="submission" date="2023-03" db="EMBL/GenBank/DDBJ databases">
        <title>Bacillus Genome Sequencing.</title>
        <authorList>
            <person name="Dunlap C."/>
        </authorList>
    </citation>
    <scope>NUCLEOTIDE SEQUENCE [LARGE SCALE GENOMIC DNA]</scope>
    <source>
        <strain evidence="2 3">NRS-1717</strain>
    </source>
</reference>
<evidence type="ECO:0000313" key="2">
    <source>
        <dbReference type="EMBL" id="MED4401929.1"/>
    </source>
</evidence>
<name>A0ABU6NXS3_9BACI</name>
<keyword evidence="1" id="KW-0175">Coiled coil</keyword>
<accession>A0ABU6NXS3</accession>
<organism evidence="2 3">
    <name type="scientific">Metabacillus fastidiosus</name>
    <dbReference type="NCBI Taxonomy" id="1458"/>
    <lineage>
        <taxon>Bacteria</taxon>
        <taxon>Bacillati</taxon>
        <taxon>Bacillota</taxon>
        <taxon>Bacilli</taxon>
        <taxon>Bacillales</taxon>
        <taxon>Bacillaceae</taxon>
        <taxon>Metabacillus</taxon>
    </lineage>
</organism>
<comment type="caution">
    <text evidence="2">The sequence shown here is derived from an EMBL/GenBank/DDBJ whole genome shotgun (WGS) entry which is preliminary data.</text>
</comment>
<dbReference type="EMBL" id="JARTFS010000008">
    <property type="protein sequence ID" value="MED4401929.1"/>
    <property type="molecule type" value="Genomic_DNA"/>
</dbReference>
<evidence type="ECO:0000256" key="1">
    <source>
        <dbReference type="SAM" id="Coils"/>
    </source>
</evidence>
<feature type="coiled-coil region" evidence="1">
    <location>
        <begin position="168"/>
        <end position="195"/>
    </location>
</feature>
<keyword evidence="3" id="KW-1185">Reference proteome</keyword>
<evidence type="ECO:0000313" key="3">
    <source>
        <dbReference type="Proteomes" id="UP001342826"/>
    </source>
</evidence>
<dbReference type="RefSeq" id="WP_328015255.1">
    <property type="nucleotide sequence ID" value="NZ_JARTFS010000008.1"/>
</dbReference>
<dbReference type="Proteomes" id="UP001342826">
    <property type="component" value="Unassembled WGS sequence"/>
</dbReference>